<dbReference type="PROSITE" id="PS50835">
    <property type="entry name" value="IG_LIKE"/>
    <property type="match status" value="3"/>
</dbReference>
<keyword evidence="7" id="KW-0732">Signal</keyword>
<dbReference type="PANTHER" id="PTHR47387">
    <property type="entry name" value="NECTIN-2"/>
    <property type="match status" value="1"/>
</dbReference>
<feature type="chain" id="PRO_5003969337" evidence="7">
    <location>
        <begin position="32"/>
        <end position="690"/>
    </location>
</feature>
<dbReference type="FunFam" id="2.60.40.10:FF:000619">
    <property type="entry name" value="Nectin cell adhesion molecule 2"/>
    <property type="match status" value="1"/>
</dbReference>
<evidence type="ECO:0000313" key="10">
    <source>
        <dbReference type="Proteomes" id="UP000010552"/>
    </source>
</evidence>
<evidence type="ECO:0000259" key="8">
    <source>
        <dbReference type="PROSITE" id="PS50835"/>
    </source>
</evidence>
<dbReference type="GO" id="GO:0046814">
    <property type="term" value="P:coreceptor-mediated virion attachment to host cell"/>
    <property type="evidence" value="ECO:0007669"/>
    <property type="project" value="TreeGrafter"/>
</dbReference>
<dbReference type="InterPro" id="IPR013106">
    <property type="entry name" value="Ig_V-set"/>
</dbReference>
<feature type="domain" description="Ig-like" evidence="8">
    <location>
        <begin position="158"/>
        <end position="253"/>
    </location>
</feature>
<dbReference type="InterPro" id="IPR052659">
    <property type="entry name" value="Nectin/PVR"/>
</dbReference>
<feature type="transmembrane region" description="Helical" evidence="6">
    <location>
        <begin position="555"/>
        <end position="579"/>
    </location>
</feature>
<keyword evidence="2 6" id="KW-0812">Transmembrane</keyword>
<evidence type="ECO:0000256" key="5">
    <source>
        <dbReference type="ARBA" id="ARBA00023157"/>
    </source>
</evidence>
<feature type="domain" description="Ig-like" evidence="8">
    <location>
        <begin position="258"/>
        <end position="342"/>
    </location>
</feature>
<evidence type="ECO:0000256" key="1">
    <source>
        <dbReference type="ARBA" id="ARBA00004167"/>
    </source>
</evidence>
<dbReference type="GO" id="GO:0050839">
    <property type="term" value="F:cell adhesion molecule binding"/>
    <property type="evidence" value="ECO:0007669"/>
    <property type="project" value="TreeGrafter"/>
</dbReference>
<dbReference type="SMART" id="SM00409">
    <property type="entry name" value="IG"/>
    <property type="match status" value="4"/>
</dbReference>
<dbReference type="EMBL" id="KB030659">
    <property type="protein sequence ID" value="ELK12724.1"/>
    <property type="molecule type" value="Genomic_DNA"/>
</dbReference>
<dbReference type="FunCoup" id="L5KM42">
    <property type="interactions" value="35"/>
</dbReference>
<comment type="subcellular location">
    <subcellularLocation>
        <location evidence="1">Membrane</location>
        <topology evidence="1">Single-pass membrane protein</topology>
    </subcellularLocation>
</comment>
<dbReference type="InParanoid" id="L5KM42"/>
<dbReference type="GO" id="GO:0033005">
    <property type="term" value="P:positive regulation of mast cell activation"/>
    <property type="evidence" value="ECO:0007669"/>
    <property type="project" value="TreeGrafter"/>
</dbReference>
<feature type="domain" description="Ig-like" evidence="8">
    <location>
        <begin position="26"/>
        <end position="136"/>
    </location>
</feature>
<dbReference type="InterPro" id="IPR013783">
    <property type="entry name" value="Ig-like_fold"/>
</dbReference>
<sequence length="690" mass="75466">MARAATWTWPPLLLSLLSLLSLSWAPAGAESQTVSVLAPRQVRGFLGNNATLPCKLQTQEHDVRVTLVTWMWQDPAGRSLSVAVFHPTQGPSYPSNSNFPEPGRLEFVAARPGEALRDATLVVRGLRAQDEANYTCHFATFPQGSKSAPTWLRVLAEPKNDAKALLSPLSPLSQGPVPVARCTSTEGRPPAQIYWSLDGKANNSQVPGTLPGTFTVISVLTLIPTSQVDGKNVTCTVEHESLEKPFLLPVTLTVLYPPEVSISGYDNNWYLGQSEATLNCDVRSNPEPTGYKWNTSMGLLPSSAVARGTRLLIHSMDESINTTFICSVTNTVGTGKAELTVVLRAEPPRDPSHQALSYEYIIIIIIVVLAVPVLMYFIFHRRLRQFCGPLASPRDTKMEIPMGSQCHFSKGLLLSALLLALWVPRGSWAALRIQKIPEQPQKNQDLLLSVQGIPGTFQDFIWYLGEEAYGGTRLFTYIPELERPQRDGSAMKQRDIIGFPNGSMLLHHAQPSDSGTYHVEVTINPSWTMRAKTEVHVSEKQTELPITQLPVTTGIAAAIIIGSLAAGSLFIGSIAYLLVTRGWRGRSHRMTTTAKPELSPRRDTGDNNIYEVMPSPVFLVSPLSGTEFTNGLTAPPLPPPLQPQPETQHYQVWSKWAMGGVAGTHDDRWEGAGLATIAPLRSRSSPEAPC</sequence>
<evidence type="ECO:0000256" key="6">
    <source>
        <dbReference type="SAM" id="Phobius"/>
    </source>
</evidence>
<dbReference type="InterPro" id="IPR007110">
    <property type="entry name" value="Ig-like_dom"/>
</dbReference>
<keyword evidence="9" id="KW-0675">Receptor</keyword>
<evidence type="ECO:0000313" key="9">
    <source>
        <dbReference type="EMBL" id="ELK12724.1"/>
    </source>
</evidence>
<dbReference type="InterPro" id="IPR003599">
    <property type="entry name" value="Ig_sub"/>
</dbReference>
<dbReference type="GO" id="GO:0002891">
    <property type="term" value="P:positive regulation of immunoglobulin mediated immune response"/>
    <property type="evidence" value="ECO:0007669"/>
    <property type="project" value="TreeGrafter"/>
</dbReference>
<dbReference type="SUPFAM" id="SSF48726">
    <property type="entry name" value="Immunoglobulin"/>
    <property type="match status" value="4"/>
</dbReference>
<reference evidence="10" key="1">
    <citation type="journal article" date="2013" name="Science">
        <title>Comparative analysis of bat genomes provides insight into the evolution of flight and immunity.</title>
        <authorList>
            <person name="Zhang G."/>
            <person name="Cowled C."/>
            <person name="Shi Z."/>
            <person name="Huang Z."/>
            <person name="Bishop-Lilly K.A."/>
            <person name="Fang X."/>
            <person name="Wynne J.W."/>
            <person name="Xiong Z."/>
            <person name="Baker M.L."/>
            <person name="Zhao W."/>
            <person name="Tachedjian M."/>
            <person name="Zhu Y."/>
            <person name="Zhou P."/>
            <person name="Jiang X."/>
            <person name="Ng J."/>
            <person name="Yang L."/>
            <person name="Wu L."/>
            <person name="Xiao J."/>
            <person name="Feng Y."/>
            <person name="Chen Y."/>
            <person name="Sun X."/>
            <person name="Zhang Y."/>
            <person name="Marsh G.A."/>
            <person name="Crameri G."/>
            <person name="Broder C.C."/>
            <person name="Frey K.G."/>
            <person name="Wang L.F."/>
            <person name="Wang J."/>
        </authorList>
    </citation>
    <scope>NUCLEOTIDE SEQUENCE [LARGE SCALE GENOMIC DNA]</scope>
</reference>
<name>L5KM42_PTEAL</name>
<dbReference type="AlphaFoldDB" id="L5KM42"/>
<evidence type="ECO:0000256" key="7">
    <source>
        <dbReference type="SAM" id="SignalP"/>
    </source>
</evidence>
<feature type="signal peptide" evidence="7">
    <location>
        <begin position="1"/>
        <end position="31"/>
    </location>
</feature>
<dbReference type="InterPro" id="IPR036179">
    <property type="entry name" value="Ig-like_dom_sf"/>
</dbReference>
<evidence type="ECO:0000256" key="3">
    <source>
        <dbReference type="ARBA" id="ARBA00022989"/>
    </source>
</evidence>
<dbReference type="Gene3D" id="2.60.40.10">
    <property type="entry name" value="Immunoglobulins"/>
    <property type="match status" value="4"/>
</dbReference>
<dbReference type="GO" id="GO:0002860">
    <property type="term" value="P:positive regulation of natural killer cell mediated cytotoxicity directed against tumor cell target"/>
    <property type="evidence" value="ECO:0007669"/>
    <property type="project" value="TreeGrafter"/>
</dbReference>
<dbReference type="GO" id="GO:0005886">
    <property type="term" value="C:plasma membrane"/>
    <property type="evidence" value="ECO:0007669"/>
    <property type="project" value="TreeGrafter"/>
</dbReference>
<evidence type="ECO:0000256" key="4">
    <source>
        <dbReference type="ARBA" id="ARBA00023136"/>
    </source>
</evidence>
<dbReference type="Proteomes" id="UP000010552">
    <property type="component" value="Unassembled WGS sequence"/>
</dbReference>
<evidence type="ECO:0000256" key="2">
    <source>
        <dbReference type="ARBA" id="ARBA00022692"/>
    </source>
</evidence>
<dbReference type="InterPro" id="IPR013162">
    <property type="entry name" value="CD80_C2-set"/>
</dbReference>
<dbReference type="Pfam" id="PF07686">
    <property type="entry name" value="V-set"/>
    <property type="match status" value="2"/>
</dbReference>
<accession>L5KM42</accession>
<organism evidence="9 10">
    <name type="scientific">Pteropus alecto</name>
    <name type="common">Black flying fox</name>
    <dbReference type="NCBI Taxonomy" id="9402"/>
    <lineage>
        <taxon>Eukaryota</taxon>
        <taxon>Metazoa</taxon>
        <taxon>Chordata</taxon>
        <taxon>Craniata</taxon>
        <taxon>Vertebrata</taxon>
        <taxon>Euteleostomi</taxon>
        <taxon>Mammalia</taxon>
        <taxon>Eutheria</taxon>
        <taxon>Laurasiatheria</taxon>
        <taxon>Chiroptera</taxon>
        <taxon>Yinpterochiroptera</taxon>
        <taxon>Pteropodoidea</taxon>
        <taxon>Pteropodidae</taxon>
        <taxon>Pteropodinae</taxon>
        <taxon>Pteropus</taxon>
    </lineage>
</organism>
<dbReference type="GO" id="GO:0050862">
    <property type="term" value="P:positive regulation of T cell receptor signaling pathway"/>
    <property type="evidence" value="ECO:0007669"/>
    <property type="project" value="TreeGrafter"/>
</dbReference>
<dbReference type="GO" id="GO:0043296">
    <property type="term" value="C:apical junction complex"/>
    <property type="evidence" value="ECO:0007669"/>
    <property type="project" value="TreeGrafter"/>
</dbReference>
<keyword evidence="10" id="KW-1185">Reference proteome</keyword>
<dbReference type="SMART" id="SM00406">
    <property type="entry name" value="IGv"/>
    <property type="match status" value="1"/>
</dbReference>
<gene>
    <name evidence="9" type="ORF">PAL_GLEAN10003993</name>
</gene>
<dbReference type="STRING" id="9402.L5KM42"/>
<keyword evidence="5" id="KW-1015">Disulfide bond</keyword>
<feature type="transmembrane region" description="Helical" evidence="6">
    <location>
        <begin position="360"/>
        <end position="379"/>
    </location>
</feature>
<keyword evidence="3 6" id="KW-1133">Transmembrane helix</keyword>
<dbReference type="GO" id="GO:0007156">
    <property type="term" value="P:homophilic cell adhesion via plasma membrane adhesion molecules"/>
    <property type="evidence" value="ECO:0007669"/>
    <property type="project" value="TreeGrafter"/>
</dbReference>
<dbReference type="GO" id="GO:0005925">
    <property type="term" value="C:focal adhesion"/>
    <property type="evidence" value="ECO:0007669"/>
    <property type="project" value="TreeGrafter"/>
</dbReference>
<keyword evidence="4 6" id="KW-0472">Membrane</keyword>
<proteinExistence type="predicted"/>
<dbReference type="Pfam" id="PF08205">
    <property type="entry name" value="C2-set_2"/>
    <property type="match status" value="1"/>
</dbReference>
<dbReference type="GO" id="GO:0001675">
    <property type="term" value="P:acrosome assembly"/>
    <property type="evidence" value="ECO:0007669"/>
    <property type="project" value="TreeGrafter"/>
</dbReference>
<protein>
    <submittedName>
        <fullName evidence="9">Poliovirus receptor like protein</fullName>
    </submittedName>
</protein>
<dbReference type="eggNOG" id="ENOG502QWSY">
    <property type="taxonomic scope" value="Eukaryota"/>
</dbReference>
<dbReference type="PANTHER" id="PTHR47387:SF2">
    <property type="entry name" value="PVR CELL ADHESION MOLECULE"/>
    <property type="match status" value="1"/>
</dbReference>